<reference evidence="9 10" key="1">
    <citation type="submission" date="2015-05" db="EMBL/GenBank/DDBJ databases">
        <title>Genome sequencing and analysis of members of genus Stenotrophomonas.</title>
        <authorList>
            <person name="Patil P.P."/>
            <person name="Midha S."/>
            <person name="Patil P.B."/>
        </authorList>
    </citation>
    <scope>NUCLEOTIDE SEQUENCE [LARGE SCALE GENOMIC DNA]</scope>
    <source>
        <strain evidence="9 10">DSM 18929</strain>
    </source>
</reference>
<comment type="caution">
    <text evidence="9">The sequence shown here is derived from an EMBL/GenBank/DDBJ whole genome shotgun (WGS) entry which is preliminary data.</text>
</comment>
<dbReference type="STRING" id="405444.ABB26_15495"/>
<comment type="subcellular location">
    <subcellularLocation>
        <location evidence="1">Cell outer membrane</location>
        <topology evidence="1">Multi-pass membrane protein</topology>
    </subcellularLocation>
</comment>
<keyword evidence="10" id="KW-1185">Reference proteome</keyword>
<proteinExistence type="predicted"/>
<sequence length="1099" mass="120192">MNHPHIRMSKLALGLVVALAAAPAFAQNTSAGIGGQVTNNGGQPVAGAEVTITHVESGTVSRATTDAAGRYNARGLRVGGPYTITINKSGEGTKTEEGVYLSLSQTNTVNGTLAGDLAATTLEAVQVMAVGGGSDVFSANKMGAGTSVSQQQIEALPSINRNIQDYVRLDPRISQSDKSRGELTVGGQNPRFNAIRIDGINTSDTFGLESNGFPTMRQPVSMDAIEAINIDVSNYDTTITGATGAVVDAVTKSGTNEFHGSVYGTYRDKDMVGDHPVTDAKFNGFEDEKTWGATFGGPIIKDKLFFFANYEKYERSRAAQSYGPRGSNATNVVDIDPSFIAEAQKIAKDVYGVDIGTLDAPAETKQEVEEYAVKLDWNINEDHRVSARFSKLEQVDPNLVGSSRSTSYGGHGISTAGPALGLSSRWYDINKEVKTSVIQLFSDWNENFSTEFKVGRRTYDSLSNVYSKLPQIIIGGGPGNSAVAPPYLNAGADEFRHGNDISTKTTNAYGAANWYIGDHTLKFGFDWESNEIYNLYAQNIWGTYGFANLDDFRNGHYWVYDLNAPVPGKGMDSVAMQYKHRNTGLFVQDTWAVNYNLNLMFGLRVDIPDLDDVPVHNELVQKIYGYDNRQTLDKALVQPRFGFNYTFDSERPTQLRGGLGLFQGAAANVWVGNSYQNSGFGLIGYNQRITAGMTQAQREAIWASLPVSLDPNNPTVPSPASGYSMMVNLMEKGIRQPSVWKANLAFDHELPWYGIVGSVELLHTKVKDAIAFQRLDLGNVNAVRGQDGREMYWSNAYAGTGVRAGSNTNVGAIADTIPGYENVTGWHNDGVILLKNTDKGRSTQFTASLSKPLTDVWGWSLGYTYTDATEVSPLTSSRAISNWNNVAGLNPNDVVAGTSNYEIKNRFTGSLQFRKAFFGDNYTTFSMFYEGRSGLPYSWRFLNDANGDGYSNDLFYVPGGRGDVKFTGGAAMEDAFFAWLDGQEGLAAYRGGVAPRNSQRNAWVNTFDVRISQELPTFFKGHKAEIWLDIMNVGNLLNKDWGQVSYASPFSDRGAATFAGIDQATGKYIYNFDANKVTKVNLTDWESRWSMQVGFRYKF</sequence>
<feature type="domain" description="TonB-dependent transporter Oar-like beta-barrel" evidence="8">
    <location>
        <begin position="250"/>
        <end position="320"/>
    </location>
</feature>
<dbReference type="Gene3D" id="2.40.170.20">
    <property type="entry name" value="TonB-dependent receptor, beta-barrel domain"/>
    <property type="match status" value="1"/>
</dbReference>
<dbReference type="InterPro" id="IPR008969">
    <property type="entry name" value="CarboxyPept-like_regulatory"/>
</dbReference>
<keyword evidence="3" id="KW-1134">Transmembrane beta strand</keyword>
<dbReference type="InterPro" id="IPR039426">
    <property type="entry name" value="TonB-dep_rcpt-like"/>
</dbReference>
<keyword evidence="4" id="KW-0812">Transmembrane</keyword>
<accession>A0A0R0BY92</accession>
<dbReference type="PATRIC" id="fig|405444.3.peg.2209"/>
<keyword evidence="2" id="KW-0813">Transport</keyword>
<dbReference type="Gene3D" id="2.60.40.1120">
    <property type="entry name" value="Carboxypeptidase-like, regulatory domain"/>
    <property type="match status" value="1"/>
</dbReference>
<evidence type="ECO:0000256" key="4">
    <source>
        <dbReference type="ARBA" id="ARBA00022692"/>
    </source>
</evidence>
<keyword evidence="7" id="KW-0732">Signal</keyword>
<evidence type="ECO:0000256" key="2">
    <source>
        <dbReference type="ARBA" id="ARBA00022448"/>
    </source>
</evidence>
<evidence type="ECO:0000256" key="5">
    <source>
        <dbReference type="ARBA" id="ARBA00023136"/>
    </source>
</evidence>
<dbReference type="GO" id="GO:0015344">
    <property type="term" value="F:siderophore uptake transmembrane transporter activity"/>
    <property type="evidence" value="ECO:0007669"/>
    <property type="project" value="TreeGrafter"/>
</dbReference>
<protein>
    <submittedName>
        <fullName evidence="9">Oar protein</fullName>
    </submittedName>
</protein>
<dbReference type="Pfam" id="PF25183">
    <property type="entry name" value="OMP_b-brl_4"/>
    <property type="match status" value="2"/>
</dbReference>
<dbReference type="Proteomes" id="UP000050864">
    <property type="component" value="Unassembled WGS sequence"/>
</dbReference>
<evidence type="ECO:0000313" key="10">
    <source>
        <dbReference type="Proteomes" id="UP000050864"/>
    </source>
</evidence>
<feature type="domain" description="TonB-dependent transporter Oar-like beta-barrel" evidence="8">
    <location>
        <begin position="361"/>
        <end position="1038"/>
    </location>
</feature>
<dbReference type="Pfam" id="PF13620">
    <property type="entry name" value="CarboxypepD_reg"/>
    <property type="match status" value="1"/>
</dbReference>
<name>A0A0R0BY92_9GAMM</name>
<dbReference type="GO" id="GO:0009279">
    <property type="term" value="C:cell outer membrane"/>
    <property type="evidence" value="ECO:0007669"/>
    <property type="project" value="UniProtKB-SubCell"/>
</dbReference>
<dbReference type="PANTHER" id="PTHR30069">
    <property type="entry name" value="TONB-DEPENDENT OUTER MEMBRANE RECEPTOR"/>
    <property type="match status" value="1"/>
</dbReference>
<gene>
    <name evidence="9" type="ORF">ABB26_15495</name>
</gene>
<keyword evidence="6" id="KW-0998">Cell outer membrane</keyword>
<dbReference type="GO" id="GO:0044718">
    <property type="term" value="P:siderophore transmembrane transport"/>
    <property type="evidence" value="ECO:0007669"/>
    <property type="project" value="TreeGrafter"/>
</dbReference>
<evidence type="ECO:0000313" key="9">
    <source>
        <dbReference type="EMBL" id="KRG62684.1"/>
    </source>
</evidence>
<evidence type="ECO:0000256" key="6">
    <source>
        <dbReference type="ARBA" id="ARBA00023237"/>
    </source>
</evidence>
<dbReference type="AlphaFoldDB" id="A0A0R0BY92"/>
<keyword evidence="5" id="KW-0472">Membrane</keyword>
<dbReference type="InterPro" id="IPR057601">
    <property type="entry name" value="Oar-like_b-barrel"/>
</dbReference>
<evidence type="ECO:0000256" key="7">
    <source>
        <dbReference type="SAM" id="SignalP"/>
    </source>
</evidence>
<evidence type="ECO:0000256" key="1">
    <source>
        <dbReference type="ARBA" id="ARBA00004571"/>
    </source>
</evidence>
<feature type="signal peptide" evidence="7">
    <location>
        <begin position="1"/>
        <end position="26"/>
    </location>
</feature>
<dbReference type="SUPFAM" id="SSF56935">
    <property type="entry name" value="Porins"/>
    <property type="match status" value="1"/>
</dbReference>
<evidence type="ECO:0000256" key="3">
    <source>
        <dbReference type="ARBA" id="ARBA00022452"/>
    </source>
</evidence>
<dbReference type="EMBL" id="LDJI01000029">
    <property type="protein sequence ID" value="KRG62684.1"/>
    <property type="molecule type" value="Genomic_DNA"/>
</dbReference>
<feature type="chain" id="PRO_5006393211" evidence="7">
    <location>
        <begin position="27"/>
        <end position="1099"/>
    </location>
</feature>
<dbReference type="InterPro" id="IPR036942">
    <property type="entry name" value="Beta-barrel_TonB_sf"/>
</dbReference>
<dbReference type="PANTHER" id="PTHR30069:SF46">
    <property type="entry name" value="OAR PROTEIN"/>
    <property type="match status" value="1"/>
</dbReference>
<evidence type="ECO:0000259" key="8">
    <source>
        <dbReference type="Pfam" id="PF25183"/>
    </source>
</evidence>
<organism evidence="9 10">
    <name type="scientific">Stenotrophomonas humi</name>
    <dbReference type="NCBI Taxonomy" id="405444"/>
    <lineage>
        <taxon>Bacteria</taxon>
        <taxon>Pseudomonadati</taxon>
        <taxon>Pseudomonadota</taxon>
        <taxon>Gammaproteobacteria</taxon>
        <taxon>Lysobacterales</taxon>
        <taxon>Lysobacteraceae</taxon>
        <taxon>Stenotrophomonas</taxon>
    </lineage>
</organism>
<dbReference type="SUPFAM" id="SSF49464">
    <property type="entry name" value="Carboxypeptidase regulatory domain-like"/>
    <property type="match status" value="1"/>
</dbReference>